<feature type="coiled-coil region" evidence="8">
    <location>
        <begin position="227"/>
        <end position="254"/>
    </location>
</feature>
<evidence type="ECO:0000259" key="9">
    <source>
        <dbReference type="Pfam" id="PF01385"/>
    </source>
</evidence>
<sequence length="388" mass="44528">MRTTYQYRLRPTAPQQAVMDQWLEKLRHQYNWLLSERFQWWEEHRCPVNACPLVCHLPQLKNQPDCYSQQRSLVPMKQARPWYKEVYAQVLQDMVKRVKLAFDRYLKGDSNGTRSGRPRFKGKGRYRSFTYPQASLKWVNGKAVNLPKIGKVKLILHRPLPDGFKLKTATIIYKAGAWYVSLSLEDKLVPSLMFDSPTPENTVGIDVGLKSFLVTSDGEEVIIPQFYRKAEKRLKRLQRQLSKKKKASNRCKKAVKRVAKVHRKITNQRKDFHYKTAKKLLSQGKSIGHESLNIKGLTKTRMAKSINDAGWGQFLQILSIKAERAGLLTIAVNPNGTSQDCSSCGVKVLKTLQDRWHNCSECGCSLDRDHNAAINVQKRAVGHPVQAL</sequence>
<proteinExistence type="inferred from homology"/>
<keyword evidence="5" id="KW-0862">Zinc</keyword>
<protein>
    <submittedName>
        <fullName evidence="12">Transposase</fullName>
    </submittedName>
</protein>
<dbReference type="RefSeq" id="WP_190450683.1">
    <property type="nucleotide sequence ID" value="NZ_JAMPLM010000002.1"/>
</dbReference>
<accession>A0ABV0KF26</accession>
<feature type="domain" description="Transposase putative helix-turn-helix" evidence="11">
    <location>
        <begin position="1"/>
        <end position="45"/>
    </location>
</feature>
<evidence type="ECO:0000259" key="10">
    <source>
        <dbReference type="Pfam" id="PF07282"/>
    </source>
</evidence>
<organism evidence="12 13">
    <name type="scientific">Stenomitos frigidus AS-A4</name>
    <dbReference type="NCBI Taxonomy" id="2933935"/>
    <lineage>
        <taxon>Bacteria</taxon>
        <taxon>Bacillati</taxon>
        <taxon>Cyanobacteriota</taxon>
        <taxon>Cyanophyceae</taxon>
        <taxon>Leptolyngbyales</taxon>
        <taxon>Leptolyngbyaceae</taxon>
        <taxon>Stenomitos</taxon>
    </lineage>
</organism>
<evidence type="ECO:0000259" key="11">
    <source>
        <dbReference type="Pfam" id="PF12323"/>
    </source>
</evidence>
<keyword evidence="8" id="KW-0175">Coiled coil</keyword>
<keyword evidence="13" id="KW-1185">Reference proteome</keyword>
<keyword evidence="6" id="KW-0238">DNA-binding</keyword>
<dbReference type="EMBL" id="JAMPLM010000002">
    <property type="protein sequence ID" value="MEP1057676.1"/>
    <property type="molecule type" value="Genomic_DNA"/>
</dbReference>
<comment type="similarity">
    <text evidence="1">In the C-terminal section; belongs to the transposase 35 family.</text>
</comment>
<dbReference type="PANTHER" id="PTHR30405:SF25">
    <property type="entry name" value="RNA-GUIDED DNA ENDONUCLEASE INSQ-RELATED"/>
    <property type="match status" value="1"/>
</dbReference>
<comment type="similarity">
    <text evidence="2">In the N-terminal section; belongs to the transposase 2 family.</text>
</comment>
<dbReference type="InterPro" id="IPR001959">
    <property type="entry name" value="Transposase"/>
</dbReference>
<keyword evidence="3" id="KW-0815">Transposition</keyword>
<evidence type="ECO:0000256" key="2">
    <source>
        <dbReference type="ARBA" id="ARBA00011044"/>
    </source>
</evidence>
<dbReference type="Pfam" id="PF01385">
    <property type="entry name" value="OrfB_IS605"/>
    <property type="match status" value="1"/>
</dbReference>
<feature type="domain" description="Probable transposase IS891/IS1136/IS1341" evidence="9">
    <location>
        <begin position="197"/>
        <end position="299"/>
    </location>
</feature>
<evidence type="ECO:0000256" key="8">
    <source>
        <dbReference type="SAM" id="Coils"/>
    </source>
</evidence>
<dbReference type="Proteomes" id="UP001476950">
    <property type="component" value="Unassembled WGS sequence"/>
</dbReference>
<evidence type="ECO:0000256" key="6">
    <source>
        <dbReference type="ARBA" id="ARBA00023125"/>
    </source>
</evidence>
<evidence type="ECO:0000256" key="7">
    <source>
        <dbReference type="ARBA" id="ARBA00023172"/>
    </source>
</evidence>
<dbReference type="InterPro" id="IPR051399">
    <property type="entry name" value="RNA-guided_DNA_endo/Transpos"/>
</dbReference>
<evidence type="ECO:0000313" key="12">
    <source>
        <dbReference type="EMBL" id="MEP1057676.1"/>
    </source>
</evidence>
<dbReference type="Pfam" id="PF12323">
    <property type="entry name" value="HTH_OrfB_IS605"/>
    <property type="match status" value="1"/>
</dbReference>
<keyword evidence="4" id="KW-0479">Metal-binding</keyword>
<dbReference type="InterPro" id="IPR010095">
    <property type="entry name" value="Cas12f1-like_TNB"/>
</dbReference>
<keyword evidence="7" id="KW-0233">DNA recombination</keyword>
<dbReference type="Pfam" id="PF07282">
    <property type="entry name" value="Cas12f1-like_TNB"/>
    <property type="match status" value="1"/>
</dbReference>
<dbReference type="PANTHER" id="PTHR30405">
    <property type="entry name" value="TRANSPOSASE"/>
    <property type="match status" value="1"/>
</dbReference>
<comment type="caution">
    <text evidence="12">The sequence shown here is derived from an EMBL/GenBank/DDBJ whole genome shotgun (WGS) entry which is preliminary data.</text>
</comment>
<gene>
    <name evidence="12" type="ORF">NDI38_04440</name>
</gene>
<dbReference type="NCBIfam" id="NF040570">
    <property type="entry name" value="guided_TnpB"/>
    <property type="match status" value="1"/>
</dbReference>
<name>A0ABV0KF26_9CYAN</name>
<evidence type="ECO:0000256" key="5">
    <source>
        <dbReference type="ARBA" id="ARBA00022833"/>
    </source>
</evidence>
<reference evidence="12 13" key="1">
    <citation type="submission" date="2022-04" db="EMBL/GenBank/DDBJ databases">
        <title>Positive selection, recombination, and allopatry shape intraspecific diversity of widespread and dominant cyanobacteria.</title>
        <authorList>
            <person name="Wei J."/>
            <person name="Shu W."/>
            <person name="Hu C."/>
        </authorList>
    </citation>
    <scope>NUCLEOTIDE SEQUENCE [LARGE SCALE GENOMIC DNA]</scope>
    <source>
        <strain evidence="12 13">AS-A4</strain>
    </source>
</reference>
<evidence type="ECO:0000256" key="4">
    <source>
        <dbReference type="ARBA" id="ARBA00022723"/>
    </source>
</evidence>
<evidence type="ECO:0000256" key="1">
    <source>
        <dbReference type="ARBA" id="ARBA00008761"/>
    </source>
</evidence>
<evidence type="ECO:0000313" key="13">
    <source>
        <dbReference type="Proteomes" id="UP001476950"/>
    </source>
</evidence>
<dbReference type="InterPro" id="IPR021027">
    <property type="entry name" value="Transposase_put_HTH"/>
</dbReference>
<feature type="domain" description="Cas12f1-like TNB" evidence="10">
    <location>
        <begin position="311"/>
        <end position="376"/>
    </location>
</feature>
<evidence type="ECO:0000256" key="3">
    <source>
        <dbReference type="ARBA" id="ARBA00022578"/>
    </source>
</evidence>